<reference evidence="7 8" key="1">
    <citation type="submission" date="2021-03" db="EMBL/GenBank/DDBJ databases">
        <title>Genomic Encyclopedia of Type Strains, Phase IV (KMG-IV): sequencing the most valuable type-strain genomes for metagenomic binning, comparative biology and taxonomic classification.</title>
        <authorList>
            <person name="Goeker M."/>
        </authorList>
    </citation>
    <scope>NUCLEOTIDE SEQUENCE [LARGE SCALE GENOMIC DNA]</scope>
    <source>
        <strain evidence="7 8">DSM 28650</strain>
    </source>
</reference>
<evidence type="ECO:0000256" key="1">
    <source>
        <dbReference type="ARBA" id="ARBA00004370"/>
    </source>
</evidence>
<dbReference type="EMBL" id="JAGGLL010000031">
    <property type="protein sequence ID" value="MBP2023547.1"/>
    <property type="molecule type" value="Genomic_DNA"/>
</dbReference>
<dbReference type="RefSeq" id="WP_021283184.1">
    <property type="nucleotide sequence ID" value="NZ_JAGGLL010000031.1"/>
</dbReference>
<dbReference type="Pfam" id="PF01145">
    <property type="entry name" value="Band_7"/>
    <property type="match status" value="1"/>
</dbReference>
<dbReference type="SMART" id="SM00244">
    <property type="entry name" value="PHB"/>
    <property type="match status" value="1"/>
</dbReference>
<gene>
    <name evidence="7" type="ORF">J2Z44_003384</name>
</gene>
<keyword evidence="5" id="KW-1133">Transmembrane helix</keyword>
<evidence type="ECO:0000256" key="4">
    <source>
        <dbReference type="SAM" id="Coils"/>
    </source>
</evidence>
<comment type="subcellular location">
    <subcellularLocation>
        <location evidence="1">Membrane</location>
    </subcellularLocation>
</comment>
<protein>
    <submittedName>
        <fullName evidence="7">Flotillin</fullName>
    </submittedName>
</protein>
<evidence type="ECO:0000256" key="2">
    <source>
        <dbReference type="ARBA" id="ARBA00007161"/>
    </source>
</evidence>
<dbReference type="InterPro" id="IPR027705">
    <property type="entry name" value="Flotillin_fam"/>
</dbReference>
<comment type="caution">
    <text evidence="7">The sequence shown here is derived from an EMBL/GenBank/DDBJ whole genome shotgun (WGS) entry which is preliminary data.</text>
</comment>
<dbReference type="InterPro" id="IPR001107">
    <property type="entry name" value="Band_7"/>
</dbReference>
<feature type="domain" description="Band 7" evidence="6">
    <location>
        <begin position="29"/>
        <end position="198"/>
    </location>
</feature>
<comment type="similarity">
    <text evidence="2">Belongs to the band 7/mec-2 family. Flotillin subfamily.</text>
</comment>
<dbReference type="InterPro" id="IPR036013">
    <property type="entry name" value="Band_7/SPFH_dom_sf"/>
</dbReference>
<dbReference type="Pfam" id="PF15975">
    <property type="entry name" value="Flot"/>
    <property type="match status" value="1"/>
</dbReference>
<dbReference type="PANTHER" id="PTHR13806:SF46">
    <property type="entry name" value="FLOTILLIN-1-RELATED"/>
    <property type="match status" value="1"/>
</dbReference>
<keyword evidence="3 5" id="KW-0472">Membrane</keyword>
<dbReference type="Gene3D" id="3.30.479.30">
    <property type="entry name" value="Band 7 domain"/>
    <property type="match status" value="1"/>
</dbReference>
<dbReference type="SUPFAM" id="SSF117892">
    <property type="entry name" value="Band 7/SPFH domain"/>
    <property type="match status" value="1"/>
</dbReference>
<evidence type="ECO:0000313" key="7">
    <source>
        <dbReference type="EMBL" id="MBP2023547.1"/>
    </source>
</evidence>
<dbReference type="Proteomes" id="UP001519308">
    <property type="component" value="Unassembled WGS sequence"/>
</dbReference>
<feature type="transmembrane region" description="Helical" evidence="5">
    <location>
        <begin position="6"/>
        <end position="28"/>
    </location>
</feature>
<accession>A0ABS4K6X5</accession>
<proteinExistence type="inferred from homology"/>
<dbReference type="CDD" id="cd03399">
    <property type="entry name" value="SPFH_flotillin"/>
    <property type="match status" value="1"/>
</dbReference>
<evidence type="ECO:0000256" key="5">
    <source>
        <dbReference type="SAM" id="Phobius"/>
    </source>
</evidence>
<dbReference type="PANTHER" id="PTHR13806">
    <property type="entry name" value="FLOTILLIN-RELATED"/>
    <property type="match status" value="1"/>
</dbReference>
<evidence type="ECO:0000313" key="8">
    <source>
        <dbReference type="Proteomes" id="UP001519308"/>
    </source>
</evidence>
<sequence length="538" mass="58320">MGDAIFNSIFGPIGLIILGLILVLIAILSTWKKVPSDKAAVIVGLGKPKVVTGGGTIVIPVIQRIDTITLENIMFPVEIRQTKTALGVTINAEGVVVIKVKNDEGSILAAVQQFNSTKEAETVNTIRTQASEVCKGKLREIVSSMSVEDIYNDRESFAAKVQQVAGTELGDMGLELKSFTINDITDDEGYIEALGKEQIAKVKSAASIAEAEADKEREIRTAEAAKEKQIRTAEARKIGKQAELEAETQVAEAEKNKQLKILAYKKEQEALRAVSDAAYQIQSNITSKETKGTEMDAKLLEKQRDKEIAEAEVQIEIVSEQRRIELAEKKAQRKEAELMETVLKPAEAERKRRELESEANKFEQLKRAEAEAEKLKLEGEAQAKIIESRGLAEAKIIETRGLAEADAIRAKGLAEAEALEKKAEALAKMDESGKLQMVIEKLPEIAKAVAEPLSKIGNITIIGGSGEGSDGVSNVTGYTVGALKAVTEAVKETIGFDLTDVMKSSTIQAKTGKDIKIDIQGLPKDSSGLLEKNNNDIK</sequence>
<dbReference type="InterPro" id="IPR031905">
    <property type="entry name" value="Flotillin_C"/>
</dbReference>
<feature type="coiled-coil region" evidence="4">
    <location>
        <begin position="310"/>
        <end position="387"/>
    </location>
</feature>
<keyword evidence="4" id="KW-0175">Coiled coil</keyword>
<keyword evidence="5" id="KW-0812">Transmembrane</keyword>
<evidence type="ECO:0000259" key="6">
    <source>
        <dbReference type="SMART" id="SM00244"/>
    </source>
</evidence>
<evidence type="ECO:0000256" key="3">
    <source>
        <dbReference type="ARBA" id="ARBA00023136"/>
    </source>
</evidence>
<keyword evidence="8" id="KW-1185">Reference proteome</keyword>
<organism evidence="7 8">
    <name type="scientific">Clostridium punense</name>
    <dbReference type="NCBI Taxonomy" id="1054297"/>
    <lineage>
        <taxon>Bacteria</taxon>
        <taxon>Bacillati</taxon>
        <taxon>Bacillota</taxon>
        <taxon>Clostridia</taxon>
        <taxon>Eubacteriales</taxon>
        <taxon>Clostridiaceae</taxon>
        <taxon>Clostridium</taxon>
    </lineage>
</organism>
<name>A0ABS4K6X5_9CLOT</name>